<evidence type="ECO:0000259" key="10">
    <source>
        <dbReference type="Pfam" id="PF00127"/>
    </source>
</evidence>
<dbReference type="InterPro" id="IPR008972">
    <property type="entry name" value="Cupredoxin"/>
</dbReference>
<gene>
    <name evidence="11" type="ORF">DDE23_13990</name>
</gene>
<feature type="chain" id="PRO_5015518950" description="Pseudoazurin" evidence="9">
    <location>
        <begin position="18"/>
        <end position="138"/>
    </location>
</feature>
<dbReference type="Pfam" id="PF00127">
    <property type="entry name" value="Copper-bind"/>
    <property type="match status" value="1"/>
</dbReference>
<dbReference type="GO" id="GO:0005507">
    <property type="term" value="F:copper ion binding"/>
    <property type="evidence" value="ECO:0007669"/>
    <property type="project" value="UniProtKB-UniRule"/>
</dbReference>
<accession>A0A2T7UQ56</accession>
<name>A0A2T7UQ56_9RHOB</name>
<dbReference type="RefSeq" id="WP_107752366.1">
    <property type="nucleotide sequence ID" value="NZ_QBKF01000007.1"/>
</dbReference>
<keyword evidence="9" id="KW-0732">Signal</keyword>
<dbReference type="PRINTS" id="PR00156">
    <property type="entry name" value="COPPERBLUE"/>
</dbReference>
<keyword evidence="3 8" id="KW-0479">Metal-binding</keyword>
<feature type="signal peptide" evidence="9">
    <location>
        <begin position="1"/>
        <end position="17"/>
    </location>
</feature>
<evidence type="ECO:0000256" key="1">
    <source>
        <dbReference type="ARBA" id="ARBA00004418"/>
    </source>
</evidence>
<protein>
    <recommendedName>
        <fullName evidence="7">Pseudoazurin</fullName>
    </recommendedName>
</protein>
<comment type="caution">
    <text evidence="11">The sequence shown here is derived from an EMBL/GenBank/DDBJ whole genome shotgun (WGS) entry which is preliminary data.</text>
</comment>
<dbReference type="GO" id="GO:0009055">
    <property type="term" value="F:electron transfer activity"/>
    <property type="evidence" value="ECO:0007669"/>
    <property type="project" value="InterPro"/>
</dbReference>
<evidence type="ECO:0000256" key="8">
    <source>
        <dbReference type="PIRSR" id="PIRSR602386-1"/>
    </source>
</evidence>
<keyword evidence="5" id="KW-0249">Electron transport</keyword>
<evidence type="ECO:0000313" key="12">
    <source>
        <dbReference type="Proteomes" id="UP000244810"/>
    </source>
</evidence>
<feature type="binding site" evidence="8">
    <location>
        <position position="98"/>
    </location>
    <ligand>
        <name>Cu cation</name>
        <dbReference type="ChEBI" id="CHEBI:23378"/>
    </ligand>
</feature>
<evidence type="ECO:0000313" key="11">
    <source>
        <dbReference type="EMBL" id="PVE46794.1"/>
    </source>
</evidence>
<evidence type="ECO:0000256" key="2">
    <source>
        <dbReference type="ARBA" id="ARBA00022448"/>
    </source>
</evidence>
<evidence type="ECO:0000256" key="3">
    <source>
        <dbReference type="ARBA" id="ARBA00022723"/>
    </source>
</evidence>
<evidence type="ECO:0000256" key="4">
    <source>
        <dbReference type="ARBA" id="ARBA00022764"/>
    </source>
</evidence>
<evidence type="ECO:0000256" key="7">
    <source>
        <dbReference type="NCBIfam" id="TIGR02375"/>
    </source>
</evidence>
<dbReference type="EMBL" id="QDDR01000007">
    <property type="protein sequence ID" value="PVE46794.1"/>
    <property type="molecule type" value="Genomic_DNA"/>
</dbReference>
<keyword evidence="6 8" id="KW-0186">Copper</keyword>
<dbReference type="Gene3D" id="2.60.40.420">
    <property type="entry name" value="Cupredoxins - blue copper proteins"/>
    <property type="match status" value="1"/>
</dbReference>
<keyword evidence="2" id="KW-0813">Transport</keyword>
<evidence type="ECO:0000256" key="9">
    <source>
        <dbReference type="SAM" id="SignalP"/>
    </source>
</evidence>
<dbReference type="SUPFAM" id="SSF49503">
    <property type="entry name" value="Cupredoxins"/>
    <property type="match status" value="1"/>
</dbReference>
<sequence length="138" mass="14989">MIRLALLLSALATPLLAETHEVRMYSRSDSGPMVYEPSFLRIEPGDSVRFLPTQPGHNAATIDGMLPEGAEPFRSQINEDVTVTLSVPGLYGIKCSPHYAMGMVMVIEVGEGAARDLPDDLPPRARQRFEAILEAAAP</sequence>
<dbReference type="CDD" id="cd04218">
    <property type="entry name" value="Pseudoazurin"/>
    <property type="match status" value="1"/>
</dbReference>
<dbReference type="GO" id="GO:0042597">
    <property type="term" value="C:periplasmic space"/>
    <property type="evidence" value="ECO:0007669"/>
    <property type="project" value="UniProtKB-SubCell"/>
</dbReference>
<dbReference type="InterPro" id="IPR001235">
    <property type="entry name" value="Copper_blue_Plastocyanin"/>
</dbReference>
<comment type="cofactor">
    <cofactor evidence="8">
        <name>Cu cation</name>
        <dbReference type="ChEBI" id="CHEBI:23378"/>
    </cofactor>
    <text evidence="8">Binds 1 copper ion per subunit.</text>
</comment>
<reference evidence="11 12" key="1">
    <citation type="journal article" date="2011" name="Syst. Appl. Microbiol.">
        <title>Defluviimonas denitrificans gen. nov., sp. nov., and Pararhodobacter aggregans gen. nov., sp. nov., non-phototrophic Rhodobacteraceae from the biofilter of a marine aquaculture.</title>
        <authorList>
            <person name="Foesel B.U."/>
            <person name="Drake H.L."/>
            <person name="Schramm A."/>
        </authorList>
    </citation>
    <scope>NUCLEOTIDE SEQUENCE [LARGE SCALE GENOMIC DNA]</scope>
    <source>
        <strain evidence="11 12">D1-19</strain>
    </source>
</reference>
<keyword evidence="12" id="KW-1185">Reference proteome</keyword>
<feature type="binding site" evidence="8">
    <location>
        <position position="103"/>
    </location>
    <ligand>
        <name>Cu cation</name>
        <dbReference type="ChEBI" id="CHEBI:23378"/>
    </ligand>
</feature>
<comment type="subcellular location">
    <subcellularLocation>
        <location evidence="1">Periplasm</location>
    </subcellularLocation>
</comment>
<dbReference type="PRINTS" id="PR00155">
    <property type="entry name" value="AMICYANIN"/>
</dbReference>
<feature type="domain" description="Blue (type 1) copper" evidence="10">
    <location>
        <begin position="25"/>
        <end position="109"/>
    </location>
</feature>
<proteinExistence type="predicted"/>
<feature type="binding site" evidence="8">
    <location>
        <position position="95"/>
    </location>
    <ligand>
        <name>Cu cation</name>
        <dbReference type="ChEBI" id="CHEBI:23378"/>
    </ligand>
</feature>
<dbReference type="Proteomes" id="UP000244810">
    <property type="component" value="Unassembled WGS sequence"/>
</dbReference>
<evidence type="ECO:0000256" key="5">
    <source>
        <dbReference type="ARBA" id="ARBA00022982"/>
    </source>
</evidence>
<organism evidence="11 12">
    <name type="scientific">Pararhodobacter aggregans</name>
    <dbReference type="NCBI Taxonomy" id="404875"/>
    <lineage>
        <taxon>Bacteria</taxon>
        <taxon>Pseudomonadati</taxon>
        <taxon>Pseudomonadota</taxon>
        <taxon>Alphaproteobacteria</taxon>
        <taxon>Rhodobacterales</taxon>
        <taxon>Paracoccaceae</taxon>
        <taxon>Pararhodobacter</taxon>
    </lineage>
</organism>
<feature type="binding site" evidence="8">
    <location>
        <position position="57"/>
    </location>
    <ligand>
        <name>Cu cation</name>
        <dbReference type="ChEBI" id="CHEBI:23378"/>
    </ligand>
</feature>
<dbReference type="OrthoDB" id="7510199at2"/>
<keyword evidence="4" id="KW-0574">Periplasm</keyword>
<dbReference type="InterPro" id="IPR002386">
    <property type="entry name" value="Amicyanin/Pseudoazurin"/>
</dbReference>
<dbReference type="InterPro" id="IPR012745">
    <property type="entry name" value="Pseudoazurin"/>
</dbReference>
<dbReference type="NCBIfam" id="TIGR02375">
    <property type="entry name" value="pseudoazurin"/>
    <property type="match status" value="1"/>
</dbReference>
<evidence type="ECO:0000256" key="6">
    <source>
        <dbReference type="ARBA" id="ARBA00023008"/>
    </source>
</evidence>
<dbReference type="InterPro" id="IPR000923">
    <property type="entry name" value="BlueCu_1"/>
</dbReference>
<dbReference type="AlphaFoldDB" id="A0A2T7UQ56"/>